<dbReference type="Gene3D" id="2.60.40.1190">
    <property type="match status" value="1"/>
</dbReference>
<reference evidence="2 3" key="1">
    <citation type="submission" date="2020-01" db="EMBL/GenBank/DDBJ databases">
        <title>Paenibacillus soybeanensis sp. nov. isolated from the nodules of soybean (Glycine max(L.) Merr).</title>
        <authorList>
            <person name="Wang H."/>
        </authorList>
    </citation>
    <scope>NUCLEOTIDE SEQUENCE [LARGE SCALE GENOMIC DNA]</scope>
    <source>
        <strain evidence="2 3">T1</strain>
    </source>
</reference>
<organism evidence="2 3">
    <name type="scientific">Paenibacillus glycinis</name>
    <dbReference type="NCBI Taxonomy" id="2697035"/>
    <lineage>
        <taxon>Bacteria</taxon>
        <taxon>Bacillati</taxon>
        <taxon>Bacillota</taxon>
        <taxon>Bacilli</taxon>
        <taxon>Bacillales</taxon>
        <taxon>Paenibacillaceae</taxon>
        <taxon>Paenibacillus</taxon>
    </lineage>
</organism>
<evidence type="ECO:0000313" key="3">
    <source>
        <dbReference type="Proteomes" id="UP000665561"/>
    </source>
</evidence>
<evidence type="ECO:0000259" key="1">
    <source>
        <dbReference type="Pfam" id="PF06452"/>
    </source>
</evidence>
<dbReference type="SUPFAM" id="SSF49344">
    <property type="entry name" value="CBD9-like"/>
    <property type="match status" value="1"/>
</dbReference>
<dbReference type="Proteomes" id="UP000665561">
    <property type="component" value="Unassembled WGS sequence"/>
</dbReference>
<name>A0ABW9XN84_9BACL</name>
<dbReference type="EMBL" id="JAAAMV010000003">
    <property type="protein sequence ID" value="NBD23864.1"/>
    <property type="molecule type" value="Genomic_DNA"/>
</dbReference>
<sequence>MTNRGVRAGDGIYRCRFVEPAAGGGIPWDDIATVELSDVVTGEAPALRTAVQACWTGAELRFRFACEDDHVVANMTGHDDPLYEEDVVELFLDELGTGMEYFEIEVSPRNVVFDARIRNDAHGAKTIELDWHAAGMETAVREEGATRIYEIAIPFANFARVPAAGTAWRWNAYRIDEDRTGVRHYWAWRPTGAVDYHIPRCFGTLLFEAEQDGNEEAGNR</sequence>
<dbReference type="Pfam" id="PF06452">
    <property type="entry name" value="CBM9_1"/>
    <property type="match status" value="1"/>
</dbReference>
<evidence type="ECO:0000313" key="2">
    <source>
        <dbReference type="EMBL" id="NBD23864.1"/>
    </source>
</evidence>
<keyword evidence="3" id="KW-1185">Reference proteome</keyword>
<protein>
    <recommendedName>
        <fullName evidence="1">Carbohydrate-binding domain-containing protein</fullName>
    </recommendedName>
</protein>
<proteinExistence type="predicted"/>
<comment type="caution">
    <text evidence="2">The sequence shown here is derived from an EMBL/GenBank/DDBJ whole genome shotgun (WGS) entry which is preliminary data.</text>
</comment>
<dbReference type="CDD" id="cd09620">
    <property type="entry name" value="CBM9_like_3"/>
    <property type="match status" value="1"/>
</dbReference>
<accession>A0ABW9XN84</accession>
<gene>
    <name evidence="2" type="ORF">GT019_08270</name>
</gene>
<feature type="domain" description="Carbohydrate-binding" evidence="1">
    <location>
        <begin position="28"/>
        <end position="206"/>
    </location>
</feature>
<dbReference type="RefSeq" id="WP_161742642.1">
    <property type="nucleotide sequence ID" value="NZ_JAAAMV010000003.1"/>
</dbReference>
<dbReference type="InterPro" id="IPR010502">
    <property type="entry name" value="Carb-bd_dom_fam9"/>
</dbReference>